<evidence type="ECO:0000313" key="2">
    <source>
        <dbReference type="EMBL" id="CAD8186314.1"/>
    </source>
</evidence>
<evidence type="ECO:0008006" key="4">
    <source>
        <dbReference type="Google" id="ProtNLM"/>
    </source>
</evidence>
<comment type="caution">
    <text evidence="2">The sequence shown here is derived from an EMBL/GenBank/DDBJ whole genome shotgun (WGS) entry which is preliminary data.</text>
</comment>
<dbReference type="AlphaFoldDB" id="A0A8S1W8K6"/>
<protein>
    <recommendedName>
        <fullName evidence="4">Transmembrane protein</fullName>
    </recommendedName>
</protein>
<gene>
    <name evidence="2" type="ORF">PPENT_87.1.T0870001</name>
</gene>
<sequence>MKVKHSQKRNIDIRKLKIILNLIHFFFYLNAYYLQFNNNYVYIKRLLNKLLLIHIRYQVPLRKIINQYYLLVQKQIITRFIDSIKSKFIPYNLYLGILLLISFRNKLWGCKIPIVIYIQKLIIQFLKKNQNDAQFSRSQDDVIFNETTGDYNLDNLIVFFKLYLQSRYSSSIVNLMQQCFITQSEESHPFLTYNYVLNYQLHVDLRTFSFKLGEFFNQTLGGCVFYDTFNIILNMILNIKSQESNIIGLIEHTIIVQLLSQNWEENCKSGWKPGDEFSMIGNIGALCEECDLYNSRGSGSYSVTSAHSYRNLQYYYNDIYKSQDLITTLMSVSSTREMIEDFVKGISLKTFGFRVTIQEVLTAILIKVLISSNHFNYFYLLITSTSRISLSFQYC</sequence>
<accession>A0A8S1W8K6</accession>
<name>A0A8S1W8K6_9CILI</name>
<keyword evidence="1" id="KW-0472">Membrane</keyword>
<feature type="transmembrane region" description="Helical" evidence="1">
    <location>
        <begin position="16"/>
        <end position="34"/>
    </location>
</feature>
<evidence type="ECO:0000313" key="3">
    <source>
        <dbReference type="Proteomes" id="UP000689195"/>
    </source>
</evidence>
<keyword evidence="1" id="KW-0812">Transmembrane</keyword>
<reference evidence="2" key="1">
    <citation type="submission" date="2021-01" db="EMBL/GenBank/DDBJ databases">
        <authorList>
            <consortium name="Genoscope - CEA"/>
            <person name="William W."/>
        </authorList>
    </citation>
    <scope>NUCLEOTIDE SEQUENCE</scope>
</reference>
<organism evidence="2 3">
    <name type="scientific">Paramecium pentaurelia</name>
    <dbReference type="NCBI Taxonomy" id="43138"/>
    <lineage>
        <taxon>Eukaryota</taxon>
        <taxon>Sar</taxon>
        <taxon>Alveolata</taxon>
        <taxon>Ciliophora</taxon>
        <taxon>Intramacronucleata</taxon>
        <taxon>Oligohymenophorea</taxon>
        <taxon>Peniculida</taxon>
        <taxon>Parameciidae</taxon>
        <taxon>Paramecium</taxon>
    </lineage>
</organism>
<dbReference type="EMBL" id="CAJJDO010000087">
    <property type="protein sequence ID" value="CAD8186314.1"/>
    <property type="molecule type" value="Genomic_DNA"/>
</dbReference>
<dbReference type="Proteomes" id="UP000689195">
    <property type="component" value="Unassembled WGS sequence"/>
</dbReference>
<evidence type="ECO:0000256" key="1">
    <source>
        <dbReference type="SAM" id="Phobius"/>
    </source>
</evidence>
<proteinExistence type="predicted"/>
<keyword evidence="1" id="KW-1133">Transmembrane helix</keyword>
<keyword evidence="3" id="KW-1185">Reference proteome</keyword>